<feature type="region of interest" description="Disordered" evidence="1">
    <location>
        <begin position="1607"/>
        <end position="1629"/>
    </location>
</feature>
<feature type="compositionally biased region" description="Acidic residues" evidence="1">
    <location>
        <begin position="2320"/>
        <end position="2340"/>
    </location>
</feature>
<dbReference type="PANTHER" id="PTHR21254:SF1">
    <property type="entry name" value="C2 DOMAIN-CONTAINING PROTEIN 3"/>
    <property type="match status" value="1"/>
</dbReference>
<protein>
    <submittedName>
        <fullName evidence="3">AlNc14C122G6712 protein</fullName>
    </submittedName>
</protein>
<dbReference type="GO" id="GO:0005815">
    <property type="term" value="C:microtubule organizing center"/>
    <property type="evidence" value="ECO:0007669"/>
    <property type="project" value="TreeGrafter"/>
</dbReference>
<dbReference type="Gene3D" id="2.60.40.150">
    <property type="entry name" value="C2 domain"/>
    <property type="match status" value="1"/>
</dbReference>
<gene>
    <name evidence="3" type="primary">AlNc14C122G6712</name>
    <name evidence="3" type="ORF">ALNC14_075790</name>
</gene>
<name>F0WJI7_9STRA</name>
<dbReference type="GO" id="GO:0060271">
    <property type="term" value="P:cilium assembly"/>
    <property type="evidence" value="ECO:0007669"/>
    <property type="project" value="TreeGrafter"/>
</dbReference>
<reference evidence="3" key="2">
    <citation type="submission" date="2011-02" db="EMBL/GenBank/DDBJ databases">
        <authorList>
            <person name="MacLean D."/>
        </authorList>
    </citation>
    <scope>NUCLEOTIDE SEQUENCE</scope>
</reference>
<feature type="region of interest" description="Disordered" evidence="1">
    <location>
        <begin position="1"/>
        <end position="35"/>
    </location>
</feature>
<dbReference type="Pfam" id="PF25339">
    <property type="entry name" value="C2_C2CD3_N"/>
    <property type="match status" value="1"/>
</dbReference>
<dbReference type="PROSITE" id="PS50004">
    <property type="entry name" value="C2"/>
    <property type="match status" value="1"/>
</dbReference>
<dbReference type="EMBL" id="FR824167">
    <property type="protein sequence ID" value="CCA21436.1"/>
    <property type="molecule type" value="Genomic_DNA"/>
</dbReference>
<dbReference type="InterPro" id="IPR057537">
    <property type="entry name" value="C2_C2CD3_N"/>
</dbReference>
<evidence type="ECO:0000259" key="2">
    <source>
        <dbReference type="PROSITE" id="PS50004"/>
    </source>
</evidence>
<reference evidence="3" key="1">
    <citation type="journal article" date="2011" name="PLoS Biol.">
        <title>Gene gain and loss during evolution of obligate parasitism in the white rust pathogen of Arabidopsis thaliana.</title>
        <authorList>
            <person name="Kemen E."/>
            <person name="Gardiner A."/>
            <person name="Schultz-Larsen T."/>
            <person name="Kemen A.C."/>
            <person name="Balmuth A.L."/>
            <person name="Robert-Seilaniantz A."/>
            <person name="Bailey K."/>
            <person name="Holub E."/>
            <person name="Studholme D.J."/>
            <person name="Maclean D."/>
            <person name="Jones J.D."/>
        </authorList>
    </citation>
    <scope>NUCLEOTIDE SEQUENCE</scope>
</reference>
<dbReference type="InterPro" id="IPR000008">
    <property type="entry name" value="C2_dom"/>
</dbReference>
<evidence type="ECO:0000313" key="3">
    <source>
        <dbReference type="EMBL" id="CCA21436.1"/>
    </source>
</evidence>
<accession>F0WJI7</accession>
<dbReference type="PANTHER" id="PTHR21254">
    <property type="entry name" value="C2 DOMAIN-CONTAINING PROTEIN 3"/>
    <property type="match status" value="1"/>
</dbReference>
<feature type="region of interest" description="Disordered" evidence="1">
    <location>
        <begin position="2319"/>
        <end position="2347"/>
    </location>
</feature>
<sequence length="2347" mass="262869">MKHANQAPKMPEALIKQSHQADWKNKDRSISQDTQSHQTICFRGCSLPPKLLNNTPKWQTGTLSLALSKVKLCESMQKDFPSNVLIRVIWWGEDRPGQLFRPTCCYDTSRGTDRERREDGTQGFHNNWHDWVIQYAIVVPPSHFHVYLQDMKELLADMIDPKTRRVIGKAKIPLCKLLPGNGEKSEWQLLHSALYPIYSIKKYRNIESQNGQLLGQLSVTISIEWIQKQPYIQDFKNESPNEFTRIELSDKYHNSLDSVSLIDDKSDCSMDRNEDDCSSYDRSIDYHAISPVMKYKSKEPDATNLDSNGNTKLQALIIKGKELRKMMQVAKSTTITDSSYSGLSTRIDGIASTHNDHSDDAEIRNEVAISASLARYQAMSDLNRESMSLSNNRTQTSRILYLTSLQVDADFLRRLRRRFMQMKSSWNHRSTEKHLPDPILDVSIFYEYESQADTGVDEPLLIEEFSLSLSSIQTASKEKVEIWKGRQRQSKAFVNASHSLLGSKNNRAREHVSFYVQLQLRQRASRSNGANKIALRGQYAISICSQGEHHIPLLFTPSGTRLGSSTFNNRSRHRGSSEKAESQAVGLISVEVQLPESSHASHQASSTKGMYEDVGFSIYESASSEVHSVTSSIHSDVPFAQEAQPIHDTDTLVQHVAIVLDKAIIKLEKFCLPELSPHKVNEFQYIQLRCTVPQSLQLKSQSVNGTKADEECSLCLTRKLFKIKDKDCCTLQNKLEADFGQHIKIWPQQKPAELDKVQKKVLVLEIWLLLPEDNIDSDHIHSKKLLGLVKVPFSKVFECHLKGGNEEMSTNASIKQVHTVNSSCWQIEHPLSEMELGYLSITILTGTLSQIQAFRVAQNGIRLFQRRAHQFLMDRKRTINASVAQEQQIASTPRESHKGCLIFAIRRGSHLQQAAGVQIGDDSRHTLSCQIDGRLNFLTSVEGDVLATIPFHLLWDPSLHEQSTTVHYIVPSILGSCETADHVSLRAKLKLTLSLLLNDCVIQNGESEIDILQSIKGGIDDDKLVNIVKELDIPITWCERKNSSLNPAVILTPPSILPIWLHFGRFDFRDINGEGSGISKMENSLLVPRVWVQREYLTPPSLKLHLIIRSIAGLQHLIDIYGEIVDEDRLENEAFGSLHQHLQHMRMQTVSKNGKKTIRDFQVQFEYSVCLGSQLHDQLRIDPEVSSNGSMKSSCILSFDSRTLLWWARFFSSPLSLHSLLQNKEVRFTPLDHQIIDIIVHSEWIQHIQGANSLLEISLHTLDAEKMTCIELGVVSIPISSILYRQNGVEGIFPLQLRTSLHHSQAQRQNHLTLGRISVQCVLGTESAIICDGVTSHLIPEGKSVNVRDQEEVITTRLEILIEEARNLVRSSDENNEPPPTTYASVNWSIPSTTLVDENSHFQLPPLNDSETSIIPCSSNPVYAHVKTITFSYTVDGSNDNEWRRWLSRQALKVVIHSREQSHNDTIPNDKLIGNATVDLGFFHKKSWNEINGWYHIQDPIFLDQSRGQCKIRVLLHSNSSLSAQSEKDILMKAQVNRDITTLEPLLQPLDITVHEGVQSVHLAAKEIQERLSRLSKGLDSSIGHSDTPPFLEPGIEIRDCSINSLGEERDGSSAESKAENVDNPDDECLNTNLDQTRMMLCMIEAKPLSESFVESSQEPLTLSSLGNQEISQCLSIADVSIMNDVGIELTDRESQITKDACLIEYGSQHVTSPKHQTWQKMETLVAGDSIDTVNCDVKAVSVKSHISGKEAANENYIVSTFDRSMWSGALGEQSIKLGFSEAYWPTESNKRAKFLIGRPPLAPARLSAIEPSKVARHACQIEEIDTDIKSVDQLASNDIDNEKERESNRQMVQSVVDSIICDIGIDNTASVKADGTDVSLLHSAIGCTTKEVGTTTMDLDLDVKDLGQQTIPEDCYPIHREDDWVATTVAVADDDPGSGDEVTLLLIPCAMDRSTKEDNYTVKTVEAHCHQQCDAAIQCNLLHPENAIRVDEEVLHTIEPESRKLAEMADAATQTDFEDQDVSLDGKRLPQLIAVGSKCDAATQHCQIVEEKMQEHFAPISNQIEKASICVQTQTMGKSSSKSIIDNHDIVKASEHQDQSSMLSSMSGNTLQCLIQKIDAMHVLLEQLRQTYQIASTCTPDRASSAPQQVGSLGQVSVIDTISTDQPDNSNRAESSVNTCDLSSQDPVVQAIAGGLIPLQESENLEIETSIPCKTHNEDEDVAQIASNSSFQSDRLCASFCTGRDQNDTKHDCANALGNKGFPYKTVVNTFTSDAAKSRQNELSSFITSEWTSRTRSLFADSETERIARIMNINLDSLISDDDNDDDDDDDDDNEETEFEASMFRL</sequence>
<feature type="domain" description="C2" evidence="2">
    <location>
        <begin position="1339"/>
        <end position="1495"/>
    </location>
</feature>
<dbReference type="InterPro" id="IPR035892">
    <property type="entry name" value="C2_domain_sf"/>
</dbReference>
<feature type="compositionally biased region" description="Basic and acidic residues" evidence="1">
    <location>
        <begin position="1607"/>
        <end position="1621"/>
    </location>
</feature>
<proteinExistence type="predicted"/>
<dbReference type="HOGENOM" id="CLU_229709_0_0_1"/>
<evidence type="ECO:0000256" key="1">
    <source>
        <dbReference type="SAM" id="MobiDB-lite"/>
    </source>
</evidence>
<feature type="compositionally biased region" description="Basic and acidic residues" evidence="1">
    <location>
        <begin position="19"/>
        <end position="30"/>
    </location>
</feature>
<organism evidence="3">
    <name type="scientific">Albugo laibachii Nc14</name>
    <dbReference type="NCBI Taxonomy" id="890382"/>
    <lineage>
        <taxon>Eukaryota</taxon>
        <taxon>Sar</taxon>
        <taxon>Stramenopiles</taxon>
        <taxon>Oomycota</taxon>
        <taxon>Peronosporomycetes</taxon>
        <taxon>Albuginales</taxon>
        <taxon>Albuginaceae</taxon>
        <taxon>Albugo</taxon>
    </lineage>
</organism>